<organism evidence="2 3">
    <name type="scientific">Bacteroides fragilis</name>
    <dbReference type="NCBI Taxonomy" id="817"/>
    <lineage>
        <taxon>Bacteria</taxon>
        <taxon>Pseudomonadati</taxon>
        <taxon>Bacteroidota</taxon>
        <taxon>Bacteroidia</taxon>
        <taxon>Bacteroidales</taxon>
        <taxon>Bacteroidaceae</taxon>
        <taxon>Bacteroides</taxon>
    </lineage>
</organism>
<evidence type="ECO:0000313" key="2">
    <source>
        <dbReference type="EMBL" id="RHH12518.1"/>
    </source>
</evidence>
<protein>
    <submittedName>
        <fullName evidence="2">DUF262 domain-containing protein</fullName>
    </submittedName>
</protein>
<reference evidence="2 3" key="1">
    <citation type="submission" date="2018-08" db="EMBL/GenBank/DDBJ databases">
        <title>A genome reference for cultivated species of the human gut microbiota.</title>
        <authorList>
            <person name="Zou Y."/>
            <person name="Xue W."/>
            <person name="Luo G."/>
        </authorList>
    </citation>
    <scope>NUCLEOTIDE SEQUENCE [LARGE SCALE GENOMIC DNA]</scope>
    <source>
        <strain evidence="2 3">AM18-6</strain>
    </source>
</reference>
<dbReference type="PANTHER" id="PTHR39639">
    <property type="entry name" value="CHROMOSOME 16, WHOLE GENOME SHOTGUN SEQUENCE"/>
    <property type="match status" value="1"/>
</dbReference>
<comment type="caution">
    <text evidence="2">The sequence shown here is derived from an EMBL/GenBank/DDBJ whole genome shotgun (WGS) entry which is preliminary data.</text>
</comment>
<accession>A0A396BYT9</accession>
<dbReference type="EMBL" id="QRJE01000011">
    <property type="protein sequence ID" value="RHH12518.1"/>
    <property type="molecule type" value="Genomic_DNA"/>
</dbReference>
<proteinExistence type="predicted"/>
<gene>
    <name evidence="2" type="ORF">DW228_08620</name>
</gene>
<sequence length="467" mass="54484">MSLEIKGKNTVLYHIRKEDGNTFELVDNNNNIQMIIRLNGNAFEIVDNKNVTESKDTLLIKLNELARSISEQDFSGIEDEEGEEENDPFNPEEISIETRKFTMETCIRRLEQKTLKLNPNFQRQEVWTEDKKSQLIESLMLKIPIPMFYVSSDEKSNLTVVDGLQRLSTIRDFVLGKKYLETKELKYKGNGFKLAHLEFWKEFEGKTLNDLPTYIYNRIIETEFTFTVINPGTPEEVRRNIFKRLNTGGMPLSSQEIRNALYIGKATDLLNDLAKEDIFIKATCNSIKSQRMEDKELILRFVSFIVRKYTSYTKTINVDTWLSDTMIIINATPDFETRELNKNIKAGTINLKHLHTTDVNIIKDKFILAMTRAHDFFGEHAFRKSYPGLRRTPINKSLFETWGVLLSDLQNSEYATLKRNKRKFMAAYIRIIENPEFVLAISRDSMKHTAVQYRFSTLKNLLNQYLL</sequence>
<dbReference type="PANTHER" id="PTHR39639:SF1">
    <property type="entry name" value="DUF262 DOMAIN-CONTAINING PROTEIN"/>
    <property type="match status" value="1"/>
</dbReference>
<evidence type="ECO:0000259" key="1">
    <source>
        <dbReference type="Pfam" id="PF03235"/>
    </source>
</evidence>
<dbReference type="Pfam" id="PF03235">
    <property type="entry name" value="GmrSD_N"/>
    <property type="match status" value="1"/>
</dbReference>
<dbReference type="Proteomes" id="UP000266644">
    <property type="component" value="Unassembled WGS sequence"/>
</dbReference>
<name>A0A396BYT9_BACFG</name>
<evidence type="ECO:0000313" key="3">
    <source>
        <dbReference type="Proteomes" id="UP000266644"/>
    </source>
</evidence>
<feature type="domain" description="GmrSD restriction endonucleases N-terminal" evidence="1">
    <location>
        <begin position="114"/>
        <end position="262"/>
    </location>
</feature>
<dbReference type="InterPro" id="IPR004919">
    <property type="entry name" value="GmrSD_N"/>
</dbReference>
<dbReference type="AlphaFoldDB" id="A0A396BYT9"/>